<dbReference type="EMBL" id="OZ020107">
    <property type="protein sequence ID" value="CAK9259892.1"/>
    <property type="molecule type" value="Genomic_DNA"/>
</dbReference>
<dbReference type="Proteomes" id="UP001497444">
    <property type="component" value="Chromosome 12"/>
</dbReference>
<dbReference type="PANTHER" id="PTHR37067">
    <property type="entry name" value="PX DOMAIN-CONTAINING PROTEIN"/>
    <property type="match status" value="1"/>
</dbReference>
<protein>
    <submittedName>
        <fullName evidence="1">Uncharacterized protein</fullName>
    </submittedName>
</protein>
<dbReference type="PANTHER" id="PTHR37067:SF3">
    <property type="entry name" value="PX DOMAIN-CONTAINING PROTEIN"/>
    <property type="match status" value="1"/>
</dbReference>
<keyword evidence="2" id="KW-1185">Reference proteome</keyword>
<proteinExistence type="predicted"/>
<evidence type="ECO:0000313" key="1">
    <source>
        <dbReference type="EMBL" id="CAK9259892.1"/>
    </source>
</evidence>
<accession>A0ABP0W0D3</accession>
<evidence type="ECO:0000313" key="2">
    <source>
        <dbReference type="Proteomes" id="UP001497444"/>
    </source>
</evidence>
<name>A0ABP0W0D3_9BRYO</name>
<reference evidence="1" key="1">
    <citation type="submission" date="2024-02" db="EMBL/GenBank/DDBJ databases">
        <authorList>
            <consortium name="ELIXIR-Norway"/>
            <consortium name="Elixir Norway"/>
        </authorList>
    </citation>
    <scope>NUCLEOTIDE SEQUENCE</scope>
</reference>
<sequence length="159" mass="17943">MYTMMLIVDLNGVKAEHDDANQSLNLDVPPVLLSVLVKLRHGPFVRKVLDPYREHLTKFWSPQNIDQIEVDHCALLKVYNTDNVLRVAINNHGIITMFNDAWGCASGRYEHLCSFCGGLATMFANTTSVESNFSILKSEMDTNRMALMHLSLEGIFQAK</sequence>
<organism evidence="1 2">
    <name type="scientific">Sphagnum jensenii</name>
    <dbReference type="NCBI Taxonomy" id="128206"/>
    <lineage>
        <taxon>Eukaryota</taxon>
        <taxon>Viridiplantae</taxon>
        <taxon>Streptophyta</taxon>
        <taxon>Embryophyta</taxon>
        <taxon>Bryophyta</taxon>
        <taxon>Sphagnophytina</taxon>
        <taxon>Sphagnopsida</taxon>
        <taxon>Sphagnales</taxon>
        <taxon>Sphagnaceae</taxon>
        <taxon>Sphagnum</taxon>
    </lineage>
</organism>
<gene>
    <name evidence="1" type="ORF">CSSPJE1EN1_LOCUS5370</name>
</gene>